<evidence type="ECO:0000313" key="2">
    <source>
        <dbReference type="Proteomes" id="UP001210865"/>
    </source>
</evidence>
<proteinExistence type="predicted"/>
<evidence type="ECO:0000313" key="1">
    <source>
        <dbReference type="EMBL" id="WBO21829.1"/>
    </source>
</evidence>
<reference evidence="1 2" key="1">
    <citation type="submission" date="2022-12" db="EMBL/GenBank/DDBJ databases">
        <title>Sphingomonas abieness sp. nov., an endophytic bacterium isolated from Abies koreana.</title>
        <authorList>
            <person name="Jiang L."/>
            <person name="Lee J."/>
        </authorList>
    </citation>
    <scope>NUCLEOTIDE SEQUENCE [LARGE SCALE GENOMIC DNA]</scope>
    <source>
        <strain evidence="2">PAMB 00755</strain>
    </source>
</reference>
<accession>A0ABY7NK18</accession>
<dbReference type="Proteomes" id="UP001210865">
    <property type="component" value="Chromosome"/>
</dbReference>
<protein>
    <submittedName>
        <fullName evidence="1">Uncharacterized protein</fullName>
    </submittedName>
</protein>
<gene>
    <name evidence="1" type="ORF">PBT88_16920</name>
</gene>
<sequence length="222" mass="25071">MENDPTSGEDDTDEYFVIPEEAVQYLPAEWRDQIQAMAADGRAVLKSVDRELSQLSRLSFASITLVTLKHIKRRLTDYRFAPTMDSILENEMLTGAFAVTYVRLQEGGAGSGFSRGALPEHLRPFHDEIVELRNKRFAHNAGHHTVHEAMEIGFAEQRFEVHLGAELRIQIGGAPEWQELVDFVDGLIADRMDKVMAKLAEKTGLEWTLPKGPPPEDMRQLN</sequence>
<dbReference type="EMBL" id="CP115174">
    <property type="protein sequence ID" value="WBO21829.1"/>
    <property type="molecule type" value="Genomic_DNA"/>
</dbReference>
<name>A0ABY7NK18_9SPHN</name>
<organism evidence="1 2">
    <name type="scientific">Sphingomonas abietis</name>
    <dbReference type="NCBI Taxonomy" id="3012344"/>
    <lineage>
        <taxon>Bacteria</taxon>
        <taxon>Pseudomonadati</taxon>
        <taxon>Pseudomonadota</taxon>
        <taxon>Alphaproteobacteria</taxon>
        <taxon>Sphingomonadales</taxon>
        <taxon>Sphingomonadaceae</taxon>
        <taxon>Sphingomonas</taxon>
    </lineage>
</organism>
<dbReference type="RefSeq" id="WP_270076477.1">
    <property type="nucleotide sequence ID" value="NZ_CP115174.1"/>
</dbReference>
<keyword evidence="2" id="KW-1185">Reference proteome</keyword>